<keyword evidence="6" id="KW-0460">Magnesium</keyword>
<keyword evidence="4" id="KW-0479">Metal-binding</keyword>
<evidence type="ECO:0000256" key="8">
    <source>
        <dbReference type="ARBA" id="ARBA00023210"/>
    </source>
</evidence>
<comment type="similarity">
    <text evidence="2 10">Belongs to the TRAFAC class TrmE-Era-EngA-EngB-Septin-like GTPase superfamily. EngB GTPase family.</text>
</comment>
<evidence type="ECO:0000256" key="1">
    <source>
        <dbReference type="ARBA" id="ARBA00001946"/>
    </source>
</evidence>
<dbReference type="RefSeq" id="WP_013174502.1">
    <property type="nucleotide sequence ID" value="NC_014220.1"/>
</dbReference>
<evidence type="ECO:0000313" key="13">
    <source>
        <dbReference type="Proteomes" id="UP000000378"/>
    </source>
</evidence>
<dbReference type="PROSITE" id="PS51706">
    <property type="entry name" value="G_ENGB"/>
    <property type="match status" value="1"/>
</dbReference>
<gene>
    <name evidence="10" type="primary">engB</name>
    <name evidence="12" type="ordered locus">Slip_0316</name>
</gene>
<keyword evidence="8 10" id="KW-0717">Septation</keyword>
<keyword evidence="9 10" id="KW-0131">Cell cycle</keyword>
<evidence type="ECO:0000256" key="9">
    <source>
        <dbReference type="ARBA" id="ARBA00023306"/>
    </source>
</evidence>
<dbReference type="FunFam" id="3.40.50.300:FF:000098">
    <property type="entry name" value="Probable GTP-binding protein EngB"/>
    <property type="match status" value="1"/>
</dbReference>
<reference evidence="12 13" key="2">
    <citation type="journal article" date="2010" name="Stand. Genomic Sci.">
        <title>Complete genome sequence of Syntrophothermus lipocalidus type strain (TGB-C1).</title>
        <authorList>
            <person name="Djao O.D."/>
            <person name="Zhang X."/>
            <person name="Lucas S."/>
            <person name="Lapidus A."/>
            <person name="Del Rio T.G."/>
            <person name="Nolan M."/>
            <person name="Tice H."/>
            <person name="Cheng J.F."/>
            <person name="Han C."/>
            <person name="Tapia R."/>
            <person name="Goodwin L."/>
            <person name="Pitluck S."/>
            <person name="Liolios K."/>
            <person name="Ivanova N."/>
            <person name="Mavromatis K."/>
            <person name="Mikhailova N."/>
            <person name="Ovchinnikova G."/>
            <person name="Pati A."/>
            <person name="Brambilla E."/>
            <person name="Chen A."/>
            <person name="Palaniappan K."/>
            <person name="Land M."/>
            <person name="Hauser L."/>
            <person name="Chang Y.J."/>
            <person name="Jeffries C.D."/>
            <person name="Rohde M."/>
            <person name="Sikorski J."/>
            <person name="Spring S."/>
            <person name="Goker M."/>
            <person name="Detter J.C."/>
            <person name="Woyke T."/>
            <person name="Bristow J."/>
            <person name="Eisen J.A."/>
            <person name="Markowitz V."/>
            <person name="Hugenholtz P."/>
            <person name="Kyrpides N.C."/>
            <person name="Klenk H.P."/>
        </authorList>
    </citation>
    <scope>NUCLEOTIDE SEQUENCE [LARGE SCALE GENOMIC DNA]</scope>
    <source>
        <strain evidence="13">DSM 12680 / TGB-C1</strain>
    </source>
</reference>
<comment type="function">
    <text evidence="10">Necessary for normal cell division and for the maintenance of normal septation.</text>
</comment>
<dbReference type="SUPFAM" id="SSF52540">
    <property type="entry name" value="P-loop containing nucleoside triphosphate hydrolases"/>
    <property type="match status" value="1"/>
</dbReference>
<name>D7CJY6_SYNLT</name>
<accession>D7CJY6</accession>
<dbReference type="InterPro" id="IPR006073">
    <property type="entry name" value="GTP-bd"/>
</dbReference>
<feature type="domain" description="EngB-type G" evidence="11">
    <location>
        <begin position="25"/>
        <end position="196"/>
    </location>
</feature>
<evidence type="ECO:0000256" key="10">
    <source>
        <dbReference type="HAMAP-Rule" id="MF_00321"/>
    </source>
</evidence>
<dbReference type="HAMAP" id="MF_00321">
    <property type="entry name" value="GTPase_EngB"/>
    <property type="match status" value="1"/>
</dbReference>
<dbReference type="InterPro" id="IPR027417">
    <property type="entry name" value="P-loop_NTPase"/>
</dbReference>
<dbReference type="HOGENOM" id="CLU_033732_3_0_9"/>
<dbReference type="Pfam" id="PF01926">
    <property type="entry name" value="MMR_HSR1"/>
    <property type="match status" value="1"/>
</dbReference>
<dbReference type="Proteomes" id="UP000000378">
    <property type="component" value="Chromosome"/>
</dbReference>
<reference evidence="13" key="1">
    <citation type="journal article" date="2010" name="Stand. Genomic Sci.">
        <title>Complete genome sequence of Syntrophothermus lipocalidus type strain (TGB-C1T).</title>
        <authorList>
            <consortium name="US DOE Joint Genome Institute (JGI-PGF)"/>
            <person name="Djao O."/>
            <person name="Zhang X."/>
            <person name="Lucas S."/>
            <person name="Lapidus A."/>
            <person name="Glavina Del Rio T."/>
            <person name="Nolan M."/>
            <person name="Tice H."/>
            <person name="Cheng J."/>
            <person name="Han C."/>
            <person name="Tapia R."/>
            <person name="Goodwin L."/>
            <person name="Pitluck S."/>
            <person name="Liolios K."/>
            <person name="Ivanova N."/>
            <person name="Mavromatis K."/>
            <person name="Mikhailova N."/>
            <person name="Ovchinnikova G."/>
            <person name="Pati A."/>
            <person name="Brambilla E."/>
            <person name="Chen A."/>
            <person name="Palaniappan K."/>
            <person name="Land M."/>
            <person name="Hauser L."/>
            <person name="Chang Y."/>
            <person name="Jeffries C."/>
            <person name="Rohde M."/>
            <person name="Sikorski J."/>
            <person name="Spring S."/>
            <person name="Goker M."/>
            <person name="Detter J."/>
            <person name="Woyke T."/>
            <person name="Bristow J."/>
            <person name="Eisen J."/>
            <person name="Markowitz V."/>
            <person name="Hugenholtz P."/>
            <person name="Kyrpides N."/>
            <person name="Klenk H."/>
        </authorList>
    </citation>
    <scope>NUCLEOTIDE SEQUENCE [LARGE SCALE GENOMIC DNA]</scope>
    <source>
        <strain evidence="13">DSM 12680 / TGB-C1</strain>
    </source>
</reference>
<evidence type="ECO:0000256" key="2">
    <source>
        <dbReference type="ARBA" id="ARBA00009638"/>
    </source>
</evidence>
<sequence>MKNMRVKKAEFKGSYVDIESLPASGLPEIALAGRSNVGKSSLINCLANRRNLALTSSTPGKTRTINYYLFDDAWFLVDLPGYGYAKVSQAERKRWSLLIEKYLKERRQLKGVVQVVDIRHHPTETDKLMSEWLGYHQIPRTVVATKADKIARGKWKTQLAAIQRELRLSDPPLCFSSLTGEGRDELVRAIGEMVGIKN</sequence>
<keyword evidence="5 10" id="KW-0547">Nucleotide-binding</keyword>
<dbReference type="NCBIfam" id="TIGR03598">
    <property type="entry name" value="GTPase_YsxC"/>
    <property type="match status" value="1"/>
</dbReference>
<dbReference type="GO" id="GO:0005525">
    <property type="term" value="F:GTP binding"/>
    <property type="evidence" value="ECO:0007669"/>
    <property type="project" value="UniProtKB-UniRule"/>
</dbReference>
<evidence type="ECO:0000256" key="7">
    <source>
        <dbReference type="ARBA" id="ARBA00023134"/>
    </source>
</evidence>
<evidence type="ECO:0000256" key="3">
    <source>
        <dbReference type="ARBA" id="ARBA00022618"/>
    </source>
</evidence>
<evidence type="ECO:0000256" key="4">
    <source>
        <dbReference type="ARBA" id="ARBA00022723"/>
    </source>
</evidence>
<dbReference type="InterPro" id="IPR030393">
    <property type="entry name" value="G_ENGB_dom"/>
</dbReference>
<keyword evidence="13" id="KW-1185">Reference proteome</keyword>
<dbReference type="Gene3D" id="3.40.50.300">
    <property type="entry name" value="P-loop containing nucleotide triphosphate hydrolases"/>
    <property type="match status" value="1"/>
</dbReference>
<dbReference type="CDD" id="cd01876">
    <property type="entry name" value="YihA_EngB"/>
    <property type="match status" value="1"/>
</dbReference>
<evidence type="ECO:0000313" key="12">
    <source>
        <dbReference type="EMBL" id="ADI01100.1"/>
    </source>
</evidence>
<dbReference type="InterPro" id="IPR019987">
    <property type="entry name" value="GTP-bd_ribosome_bio_YsxC"/>
</dbReference>
<evidence type="ECO:0000259" key="11">
    <source>
        <dbReference type="PROSITE" id="PS51706"/>
    </source>
</evidence>
<evidence type="ECO:0000256" key="6">
    <source>
        <dbReference type="ARBA" id="ARBA00022842"/>
    </source>
</evidence>
<protein>
    <recommendedName>
        <fullName evidence="10">Probable GTP-binding protein EngB</fullName>
    </recommendedName>
</protein>
<dbReference type="PANTHER" id="PTHR11649:SF13">
    <property type="entry name" value="ENGB-TYPE G DOMAIN-CONTAINING PROTEIN"/>
    <property type="match status" value="1"/>
</dbReference>
<dbReference type="eggNOG" id="COG0218">
    <property type="taxonomic scope" value="Bacteria"/>
</dbReference>
<keyword evidence="3 10" id="KW-0132">Cell division</keyword>
<dbReference type="PANTHER" id="PTHR11649">
    <property type="entry name" value="MSS1/TRME-RELATED GTP-BINDING PROTEIN"/>
    <property type="match status" value="1"/>
</dbReference>
<dbReference type="GO" id="GO:0005829">
    <property type="term" value="C:cytosol"/>
    <property type="evidence" value="ECO:0007669"/>
    <property type="project" value="TreeGrafter"/>
</dbReference>
<keyword evidence="7 10" id="KW-0342">GTP-binding</keyword>
<comment type="cofactor">
    <cofactor evidence="1">
        <name>Mg(2+)</name>
        <dbReference type="ChEBI" id="CHEBI:18420"/>
    </cofactor>
</comment>
<dbReference type="STRING" id="643648.Slip_0316"/>
<dbReference type="KEGG" id="slp:Slip_0316"/>
<proteinExistence type="inferred from homology"/>
<dbReference type="AlphaFoldDB" id="D7CJY6"/>
<dbReference type="GO" id="GO:0000917">
    <property type="term" value="P:division septum assembly"/>
    <property type="evidence" value="ECO:0007669"/>
    <property type="project" value="UniProtKB-KW"/>
</dbReference>
<organism evidence="12 13">
    <name type="scientific">Syntrophothermus lipocalidus (strain DSM 12680 / TGB-C1)</name>
    <dbReference type="NCBI Taxonomy" id="643648"/>
    <lineage>
        <taxon>Bacteria</taxon>
        <taxon>Bacillati</taxon>
        <taxon>Bacillota</taxon>
        <taxon>Clostridia</taxon>
        <taxon>Eubacteriales</taxon>
        <taxon>Syntrophomonadaceae</taxon>
        <taxon>Syntrophothermus</taxon>
    </lineage>
</organism>
<dbReference type="EMBL" id="CP002048">
    <property type="protein sequence ID" value="ADI01100.1"/>
    <property type="molecule type" value="Genomic_DNA"/>
</dbReference>
<dbReference type="GO" id="GO:0046872">
    <property type="term" value="F:metal ion binding"/>
    <property type="evidence" value="ECO:0007669"/>
    <property type="project" value="UniProtKB-KW"/>
</dbReference>
<evidence type="ECO:0000256" key="5">
    <source>
        <dbReference type="ARBA" id="ARBA00022741"/>
    </source>
</evidence>